<evidence type="ECO:0000313" key="2">
    <source>
        <dbReference type="Proteomes" id="UP000176939"/>
    </source>
</evidence>
<organism evidence="1 2">
    <name type="scientific">Candidatus Woesebacteria bacterium RBG_13_36_22</name>
    <dbReference type="NCBI Taxonomy" id="1802478"/>
    <lineage>
        <taxon>Bacteria</taxon>
        <taxon>Candidatus Woeseibacteriota</taxon>
    </lineage>
</organism>
<sequence>MECPGCGGELKTEQKFGQGVWRCVKCGYSWFILKLRKGASAATRYNFVTECKTIGGVVSKD</sequence>
<gene>
    <name evidence="1" type="ORF">A2Z67_04635</name>
</gene>
<proteinExistence type="predicted"/>
<name>A0A1F7X3C8_9BACT</name>
<protein>
    <submittedName>
        <fullName evidence="1">Uncharacterized protein</fullName>
    </submittedName>
</protein>
<accession>A0A1F7X3C8</accession>
<dbReference type="Proteomes" id="UP000176939">
    <property type="component" value="Unassembled WGS sequence"/>
</dbReference>
<comment type="caution">
    <text evidence="1">The sequence shown here is derived from an EMBL/GenBank/DDBJ whole genome shotgun (WGS) entry which is preliminary data.</text>
</comment>
<reference evidence="1 2" key="1">
    <citation type="journal article" date="2016" name="Nat. Commun.">
        <title>Thousands of microbial genomes shed light on interconnected biogeochemical processes in an aquifer system.</title>
        <authorList>
            <person name="Anantharaman K."/>
            <person name="Brown C.T."/>
            <person name="Hug L.A."/>
            <person name="Sharon I."/>
            <person name="Castelle C.J."/>
            <person name="Probst A.J."/>
            <person name="Thomas B.C."/>
            <person name="Singh A."/>
            <person name="Wilkins M.J."/>
            <person name="Karaoz U."/>
            <person name="Brodie E.L."/>
            <person name="Williams K.H."/>
            <person name="Hubbard S.S."/>
            <person name="Banfield J.F."/>
        </authorList>
    </citation>
    <scope>NUCLEOTIDE SEQUENCE [LARGE SCALE GENOMIC DNA]</scope>
</reference>
<evidence type="ECO:0000313" key="1">
    <source>
        <dbReference type="EMBL" id="OGM09199.1"/>
    </source>
</evidence>
<dbReference type="EMBL" id="MGFQ01000024">
    <property type="protein sequence ID" value="OGM09199.1"/>
    <property type="molecule type" value="Genomic_DNA"/>
</dbReference>
<dbReference type="AlphaFoldDB" id="A0A1F7X3C8"/>